<proteinExistence type="predicted"/>
<evidence type="ECO:0000313" key="2">
    <source>
        <dbReference type="Proteomes" id="UP000489351"/>
    </source>
</evidence>
<reference evidence="1 2" key="1">
    <citation type="submission" date="2019-11" db="EMBL/GenBank/DDBJ databases">
        <title>Green- and brown-colored morphotypes of Chlorobia in the stratified aquatic ecosystems of Kandalaksha Gulf (White Sea): A model for study of the accessory genome evolution.</title>
        <authorList>
            <person name="Grouzdev D.S."/>
        </authorList>
    </citation>
    <scope>NUCLEOTIDE SEQUENCE [LARGE SCALE GENOMIC DNA]</scope>
    <source>
        <strain evidence="1 2">ZM</strain>
    </source>
</reference>
<dbReference type="EMBL" id="WUBZ01000069">
    <property type="protein sequence ID" value="MWV55223.1"/>
    <property type="molecule type" value="Genomic_DNA"/>
</dbReference>
<name>A0ABW9USX0_CHLPH</name>
<comment type="caution">
    <text evidence="1">The sequence shown here is derived from an EMBL/GenBank/DDBJ whole genome shotgun (WGS) entry which is preliminary data.</text>
</comment>
<keyword evidence="2" id="KW-1185">Reference proteome</keyword>
<sequence length="124" mass="13490">MGPEVLNVLHRVDGIDGTNEVVPGVYLGGIDGIGESLGAGEADKDKDAVLDALSPIAEEVKVNDSYGSMMVLNAAFLIRTAREEEFDRAVNALDDRYHDMMTFKYVGTLPPYNFVNISINIKGR</sequence>
<evidence type="ECO:0000313" key="1">
    <source>
        <dbReference type="EMBL" id="MWV55223.1"/>
    </source>
</evidence>
<organism evidence="1 2">
    <name type="scientific">Chlorobium phaeovibrioides</name>
    <dbReference type="NCBI Taxonomy" id="1094"/>
    <lineage>
        <taxon>Bacteria</taxon>
        <taxon>Pseudomonadati</taxon>
        <taxon>Chlorobiota</taxon>
        <taxon>Chlorobiia</taxon>
        <taxon>Chlorobiales</taxon>
        <taxon>Chlorobiaceae</taxon>
        <taxon>Chlorobium/Pelodictyon group</taxon>
        <taxon>Chlorobium</taxon>
    </lineage>
</organism>
<accession>A0ABW9USX0</accession>
<gene>
    <name evidence="1" type="ORF">GJ685_09185</name>
</gene>
<protein>
    <submittedName>
        <fullName evidence="1">Uncharacterized protein</fullName>
    </submittedName>
</protein>
<dbReference type="InterPro" id="IPR009430">
    <property type="entry name" value="GvpL/GvpF"/>
</dbReference>
<dbReference type="Pfam" id="PF06386">
    <property type="entry name" value="GvpL_GvpF"/>
    <property type="match status" value="1"/>
</dbReference>
<dbReference type="Proteomes" id="UP000489351">
    <property type="component" value="Unassembled WGS sequence"/>
</dbReference>